<name>A0A5P2WGT7_9ACTN</name>
<feature type="transmembrane region" description="Helical" evidence="7">
    <location>
        <begin position="103"/>
        <end position="129"/>
    </location>
</feature>
<keyword evidence="5 7" id="KW-0472">Membrane</keyword>
<dbReference type="KEGG" id="snq:CP978_03210"/>
<feature type="compositionally biased region" description="Basic and acidic residues" evidence="6">
    <location>
        <begin position="307"/>
        <end position="323"/>
    </location>
</feature>
<feature type="transmembrane region" description="Helical" evidence="7">
    <location>
        <begin position="30"/>
        <end position="49"/>
    </location>
</feature>
<comment type="subcellular location">
    <subcellularLocation>
        <location evidence="1">Cell membrane</location>
        <topology evidence="1">Multi-pass membrane protein</topology>
    </subcellularLocation>
</comment>
<feature type="region of interest" description="Disordered" evidence="6">
    <location>
        <begin position="292"/>
        <end position="323"/>
    </location>
</feature>
<reference evidence="9 10" key="1">
    <citation type="submission" date="2017-09" db="EMBL/GenBank/DDBJ databases">
        <title>Streptomyces genome completion.</title>
        <authorList>
            <person name="Lee N."/>
            <person name="Cho B.-K."/>
        </authorList>
    </citation>
    <scope>NUCLEOTIDE SEQUENCE [LARGE SCALE GENOMIC DNA]</scope>
    <source>
        <strain evidence="9 10">ATCC 14899</strain>
    </source>
</reference>
<keyword evidence="3 7" id="KW-0812">Transmembrane</keyword>
<keyword evidence="4 7" id="KW-1133">Transmembrane helix</keyword>
<organism evidence="9 10">
    <name type="scientific">Streptomyces nodosus</name>
    <dbReference type="NCBI Taxonomy" id="40318"/>
    <lineage>
        <taxon>Bacteria</taxon>
        <taxon>Bacillati</taxon>
        <taxon>Actinomycetota</taxon>
        <taxon>Actinomycetes</taxon>
        <taxon>Kitasatosporales</taxon>
        <taxon>Streptomycetaceae</taxon>
        <taxon>Streptomyces</taxon>
    </lineage>
</organism>
<feature type="transmembrane region" description="Helical" evidence="7">
    <location>
        <begin position="69"/>
        <end position="91"/>
    </location>
</feature>
<accession>A0A5P2WGT7</accession>
<dbReference type="EMBL" id="CP023747">
    <property type="protein sequence ID" value="QEV43053.1"/>
    <property type="molecule type" value="Genomic_DNA"/>
</dbReference>
<dbReference type="OrthoDB" id="4137374at2"/>
<dbReference type="GO" id="GO:0005886">
    <property type="term" value="C:plasma membrane"/>
    <property type="evidence" value="ECO:0007669"/>
    <property type="project" value="UniProtKB-SubCell"/>
</dbReference>
<dbReference type="AlphaFoldDB" id="A0A5P2WGT7"/>
<dbReference type="InterPro" id="IPR007895">
    <property type="entry name" value="MASE1"/>
</dbReference>
<evidence type="ECO:0000256" key="7">
    <source>
        <dbReference type="SAM" id="Phobius"/>
    </source>
</evidence>
<gene>
    <name evidence="9" type="ORF">CP978_03210</name>
</gene>
<evidence type="ECO:0000256" key="3">
    <source>
        <dbReference type="ARBA" id="ARBA00022692"/>
    </source>
</evidence>
<feature type="domain" description="MASE1" evidence="8">
    <location>
        <begin position="5"/>
        <end position="274"/>
    </location>
</feature>
<evidence type="ECO:0000256" key="1">
    <source>
        <dbReference type="ARBA" id="ARBA00004651"/>
    </source>
</evidence>
<feature type="transmembrane region" description="Helical" evidence="7">
    <location>
        <begin position="141"/>
        <end position="162"/>
    </location>
</feature>
<keyword evidence="2" id="KW-1003">Cell membrane</keyword>
<dbReference type="Proteomes" id="UP000325763">
    <property type="component" value="Chromosome"/>
</dbReference>
<evidence type="ECO:0000256" key="2">
    <source>
        <dbReference type="ARBA" id="ARBA00022475"/>
    </source>
</evidence>
<evidence type="ECO:0000256" key="6">
    <source>
        <dbReference type="SAM" id="MobiDB-lite"/>
    </source>
</evidence>
<evidence type="ECO:0000313" key="10">
    <source>
        <dbReference type="Proteomes" id="UP000325763"/>
    </source>
</evidence>
<evidence type="ECO:0000313" key="9">
    <source>
        <dbReference type="EMBL" id="QEV43053.1"/>
    </source>
</evidence>
<feature type="transmembrane region" description="Helical" evidence="7">
    <location>
        <begin position="247"/>
        <end position="271"/>
    </location>
</feature>
<sequence>MTICAIAVLYYISARLGLLQHLVRGQVTPLWPATGISLAALLLLGPRIWPGIALGALLTDITLGPSVPGVLAITAGDTLAPLCSYALLRAAGFRTELNRFRDALVLVFLGAFAGMLTSATVGTGTLYLARALPAGGFWPAWWVWWAGDAMGVLLVAPVLLALRSARWPKNVPPSRWVEGAFLATATLGIGLLQIFQASFLFLTFPVVVWAAFRFQRAGAAPCALAVSTFAVLAATRRSGPFAGHSLLTNMVVLQAFNGAASLTALLIGAAVTERNQTLDKVEQACKRLSEMAARITPDTNGPPALGDDGRPRQEENDGRTHPS</sequence>
<feature type="transmembrane region" description="Helical" evidence="7">
    <location>
        <begin position="182"/>
        <end position="212"/>
    </location>
</feature>
<dbReference type="Pfam" id="PF05231">
    <property type="entry name" value="MASE1"/>
    <property type="match status" value="1"/>
</dbReference>
<evidence type="ECO:0000259" key="8">
    <source>
        <dbReference type="Pfam" id="PF05231"/>
    </source>
</evidence>
<evidence type="ECO:0000256" key="4">
    <source>
        <dbReference type="ARBA" id="ARBA00022989"/>
    </source>
</evidence>
<evidence type="ECO:0000256" key="5">
    <source>
        <dbReference type="ARBA" id="ARBA00023136"/>
    </source>
</evidence>
<protein>
    <recommendedName>
        <fullName evidence="8">MASE1 domain-containing protein</fullName>
    </recommendedName>
</protein>
<proteinExistence type="predicted"/>